<proteinExistence type="predicted"/>
<organism evidence="1 2">
    <name type="scientific">Parasponia andersonii</name>
    <name type="common">Sponia andersonii</name>
    <dbReference type="NCBI Taxonomy" id="3476"/>
    <lineage>
        <taxon>Eukaryota</taxon>
        <taxon>Viridiplantae</taxon>
        <taxon>Streptophyta</taxon>
        <taxon>Embryophyta</taxon>
        <taxon>Tracheophyta</taxon>
        <taxon>Spermatophyta</taxon>
        <taxon>Magnoliopsida</taxon>
        <taxon>eudicotyledons</taxon>
        <taxon>Gunneridae</taxon>
        <taxon>Pentapetalae</taxon>
        <taxon>rosids</taxon>
        <taxon>fabids</taxon>
        <taxon>Rosales</taxon>
        <taxon>Cannabaceae</taxon>
        <taxon>Parasponia</taxon>
    </lineage>
</organism>
<dbReference type="EMBL" id="JXTB01000024">
    <property type="protein sequence ID" value="PON75310.1"/>
    <property type="molecule type" value="Genomic_DNA"/>
</dbReference>
<evidence type="ECO:0000313" key="1">
    <source>
        <dbReference type="EMBL" id="PON75310.1"/>
    </source>
</evidence>
<dbReference type="Proteomes" id="UP000237105">
    <property type="component" value="Unassembled WGS sequence"/>
</dbReference>
<evidence type="ECO:0000313" key="2">
    <source>
        <dbReference type="Proteomes" id="UP000237105"/>
    </source>
</evidence>
<reference evidence="2" key="1">
    <citation type="submission" date="2016-06" db="EMBL/GenBank/DDBJ databases">
        <title>Parallel loss of symbiosis genes in relatives of nitrogen-fixing non-legume Parasponia.</title>
        <authorList>
            <person name="Van Velzen R."/>
            <person name="Holmer R."/>
            <person name="Bu F."/>
            <person name="Rutten L."/>
            <person name="Van Zeijl A."/>
            <person name="Liu W."/>
            <person name="Santuari L."/>
            <person name="Cao Q."/>
            <person name="Sharma T."/>
            <person name="Shen D."/>
            <person name="Roswanjaya Y."/>
            <person name="Wardhani T."/>
            <person name="Kalhor M.S."/>
            <person name="Jansen J."/>
            <person name="Van den Hoogen J."/>
            <person name="Gungor B."/>
            <person name="Hartog M."/>
            <person name="Hontelez J."/>
            <person name="Verver J."/>
            <person name="Yang W.-C."/>
            <person name="Schijlen E."/>
            <person name="Repin R."/>
            <person name="Schilthuizen M."/>
            <person name="Schranz E."/>
            <person name="Heidstra R."/>
            <person name="Miyata K."/>
            <person name="Fedorova E."/>
            <person name="Kohlen W."/>
            <person name="Bisseling T."/>
            <person name="Smit S."/>
            <person name="Geurts R."/>
        </authorList>
    </citation>
    <scope>NUCLEOTIDE SEQUENCE [LARGE SCALE GENOMIC DNA]</scope>
    <source>
        <strain evidence="2">cv. WU1-14</strain>
    </source>
</reference>
<name>A0A2P5DPV2_PARAD</name>
<dbReference type="OrthoDB" id="1716624at2759"/>
<accession>A0A2P5DPV2</accession>
<keyword evidence="2" id="KW-1185">Reference proteome</keyword>
<gene>
    <name evidence="1" type="ORF">PanWU01x14_042770</name>
</gene>
<dbReference type="AlphaFoldDB" id="A0A2P5DPV2"/>
<protein>
    <submittedName>
        <fullName evidence="1">Uncharacterized protein</fullName>
    </submittedName>
</protein>
<comment type="caution">
    <text evidence="1">The sequence shown here is derived from an EMBL/GenBank/DDBJ whole genome shotgun (WGS) entry which is preliminary data.</text>
</comment>
<sequence>MARMLSRRMMIDGGYNLNNIQIKKALDLLVEVIDNAGYLGIDMTSMNAWSADPIQVPIGPLIRAHAKRLKNALSGLIQDIIAQACTWRPIDGDERISKPITSLIQVQES</sequence>